<organism evidence="1 2">
    <name type="scientific">Kineococcus glutinatus</name>
    <dbReference type="NCBI Taxonomy" id="1070872"/>
    <lineage>
        <taxon>Bacteria</taxon>
        <taxon>Bacillati</taxon>
        <taxon>Actinomycetota</taxon>
        <taxon>Actinomycetes</taxon>
        <taxon>Kineosporiales</taxon>
        <taxon>Kineosporiaceae</taxon>
        <taxon>Kineococcus</taxon>
    </lineage>
</organism>
<protein>
    <submittedName>
        <fullName evidence="1">Crosslink repair DNA glycosylase YcaQ family protein</fullName>
    </submittedName>
</protein>
<sequence length="362" mass="37512">MDRTRVLAHRLHVQQLHRPAPTAARDLAVVDLGVPDVPHGSAGLALAARGADPGDEEGLTLVWAARGAPHLHRDEELAALAAALWPLSDADAGARIRSSQVPGAAALGVEAVRTTAEAFAAVVTRRLPKGEVSAAVTARVPDALGYDCGPCGARHVAGTVFQLAALAGGVRLHRAGPGTALEPLPGWPGVPARAAGTAELLRTWLHLHGPATAKEAAAWLGTTQAHVRPVWPGGLATVSVAGRRAQLPEEDLDALLGGPPARGVVRLLPPGDPWLQARDRELVLPDAAHRKQVWRVIANPGALLVDGEVAGTWRAKTSGRRLDVALSPFAPLPRPVLRAVEEELALVAAARGAGDARLSVTG</sequence>
<comment type="caution">
    <text evidence="1">The sequence shown here is derived from an EMBL/GenBank/DDBJ whole genome shotgun (WGS) entry which is preliminary data.</text>
</comment>
<name>A0ABP9IBA7_9ACTN</name>
<dbReference type="Proteomes" id="UP001501195">
    <property type="component" value="Unassembled WGS sequence"/>
</dbReference>
<dbReference type="PANTHER" id="PTHR38479">
    <property type="entry name" value="LMO0824 PROTEIN"/>
    <property type="match status" value="1"/>
</dbReference>
<reference evidence="2" key="1">
    <citation type="journal article" date="2019" name="Int. J. Syst. Evol. Microbiol.">
        <title>The Global Catalogue of Microorganisms (GCM) 10K type strain sequencing project: providing services to taxonomists for standard genome sequencing and annotation.</title>
        <authorList>
            <consortium name="The Broad Institute Genomics Platform"/>
            <consortium name="The Broad Institute Genome Sequencing Center for Infectious Disease"/>
            <person name="Wu L."/>
            <person name="Ma J."/>
        </authorList>
    </citation>
    <scope>NUCLEOTIDE SEQUENCE [LARGE SCALE GENOMIC DNA]</scope>
    <source>
        <strain evidence="2">JCM 18126</strain>
    </source>
</reference>
<accession>A0ABP9IBA7</accession>
<proteinExistence type="predicted"/>
<gene>
    <name evidence="1" type="ORF">GCM10023225_31150</name>
</gene>
<dbReference type="PANTHER" id="PTHR38479:SF2">
    <property type="entry name" value="WINGED HELIX DNA-BINDING DOMAIN-CONTAINING PROTEIN"/>
    <property type="match status" value="1"/>
</dbReference>
<dbReference type="Pfam" id="PF06224">
    <property type="entry name" value="AlkZ-like"/>
    <property type="match status" value="1"/>
</dbReference>
<dbReference type="EMBL" id="BAABIL010000573">
    <property type="protein sequence ID" value="GAA4993167.1"/>
    <property type="molecule type" value="Genomic_DNA"/>
</dbReference>
<dbReference type="InterPro" id="IPR009351">
    <property type="entry name" value="AlkZ-like"/>
</dbReference>
<evidence type="ECO:0000313" key="1">
    <source>
        <dbReference type="EMBL" id="GAA4993167.1"/>
    </source>
</evidence>
<keyword evidence="2" id="KW-1185">Reference proteome</keyword>
<evidence type="ECO:0000313" key="2">
    <source>
        <dbReference type="Proteomes" id="UP001501195"/>
    </source>
</evidence>